<dbReference type="AlphaFoldDB" id="A0A4R4ZBG9"/>
<evidence type="ECO:0000313" key="2">
    <source>
        <dbReference type="Proteomes" id="UP000294947"/>
    </source>
</evidence>
<organism evidence="1 2">
    <name type="scientific">Saccharopolyspora elongata</name>
    <dbReference type="NCBI Taxonomy" id="2530387"/>
    <lineage>
        <taxon>Bacteria</taxon>
        <taxon>Bacillati</taxon>
        <taxon>Actinomycetota</taxon>
        <taxon>Actinomycetes</taxon>
        <taxon>Pseudonocardiales</taxon>
        <taxon>Pseudonocardiaceae</taxon>
        <taxon>Saccharopolyspora</taxon>
    </lineage>
</organism>
<gene>
    <name evidence="1" type="ORF">E1288_04240</name>
</gene>
<proteinExistence type="predicted"/>
<keyword evidence="2" id="KW-1185">Reference proteome</keyword>
<dbReference type="OrthoDB" id="181267at2"/>
<dbReference type="EMBL" id="SMKW01000003">
    <property type="protein sequence ID" value="TDD55653.1"/>
    <property type="molecule type" value="Genomic_DNA"/>
</dbReference>
<accession>A0A4R4ZBG9</accession>
<reference evidence="1 2" key="1">
    <citation type="submission" date="2019-03" db="EMBL/GenBank/DDBJ databases">
        <title>Draft genome sequences of novel Actinobacteria.</title>
        <authorList>
            <person name="Sahin N."/>
            <person name="Ay H."/>
            <person name="Saygin H."/>
        </authorList>
    </citation>
    <scope>NUCLEOTIDE SEQUENCE [LARGE SCALE GENOMIC DNA]</scope>
    <source>
        <strain evidence="1 2">7K502</strain>
    </source>
</reference>
<dbReference type="Proteomes" id="UP000294947">
    <property type="component" value="Unassembled WGS sequence"/>
</dbReference>
<comment type="caution">
    <text evidence="1">The sequence shown here is derived from an EMBL/GenBank/DDBJ whole genome shotgun (WGS) entry which is preliminary data.</text>
</comment>
<sequence length="103" mass="11108">MGGLGLIGVAWWAEFDAASVLARRDDVVYWIVPSGAKVRHGITDKPGRWPAGTEVVALCGEGVKIPFGTPYPETPRTASITIQCDGCVAEYRLRGSPSTVWDF</sequence>
<protein>
    <submittedName>
        <fullName evidence="1">Uncharacterized protein</fullName>
    </submittedName>
</protein>
<name>A0A4R4ZBG9_9PSEU</name>
<evidence type="ECO:0000313" key="1">
    <source>
        <dbReference type="EMBL" id="TDD55653.1"/>
    </source>
</evidence>
<dbReference type="RefSeq" id="WP_132480972.1">
    <property type="nucleotide sequence ID" value="NZ_SMKW01000003.1"/>
</dbReference>